<comment type="subcellular location">
    <subcellularLocation>
        <location evidence="1">Endoplasmic reticulum lumen</location>
    </subcellularLocation>
</comment>
<gene>
    <name evidence="10" type="ORF">GWK47_031279</name>
</gene>
<evidence type="ECO:0000256" key="6">
    <source>
        <dbReference type="ARBA" id="ARBA00045690"/>
    </source>
</evidence>
<evidence type="ECO:0000259" key="9">
    <source>
        <dbReference type="SMART" id="SM00672"/>
    </source>
</evidence>
<evidence type="ECO:0000256" key="4">
    <source>
        <dbReference type="ARBA" id="ARBA00022676"/>
    </source>
</evidence>
<comment type="caution">
    <text evidence="10">The sequence shown here is derived from an EMBL/GenBank/DDBJ whole genome shotgun (WGS) entry which is preliminary data.</text>
</comment>
<dbReference type="SMART" id="SM00672">
    <property type="entry name" value="CAP10"/>
    <property type="match status" value="1"/>
</dbReference>
<feature type="domain" description="Glycosyl transferase CAP10" evidence="9">
    <location>
        <begin position="229"/>
        <end position="452"/>
    </location>
</feature>
<comment type="pathway">
    <text evidence="2">Protein modification; protein glycosylation.</text>
</comment>
<evidence type="ECO:0000256" key="7">
    <source>
        <dbReference type="SAM" id="Phobius"/>
    </source>
</evidence>
<feature type="chain" id="PRO_5035221343" evidence="8">
    <location>
        <begin position="18"/>
        <end position="495"/>
    </location>
</feature>
<sequence>MNRLVTALLLISIGCHGDSEETCHASQREKCSEETDHRFTRYSRDANEKWAHYIAKIDEAMSAYKPCAPEKCSCHYHLIKKDLSVFKDGISKETVQSAKERGTFYQIIDHELYRQEDCMFPSRCSGVEHFILKIIDKLPDMELVVNTRDWPQIHHAYGSTVPVFSFNIGLYSRMLVKSRPVEIFHRRTSTGDIYKNCPDWWIFDRRTNTSEPKAASKGWRGQIALKSVTHDSPLPGPSACALLPPLHVINPLYQHSHTTDEYLDITYPAWTFWEGGPAISLYPTGLGRWDLHRTALAAASKKWPWAVKKDQAFFRGSRTSSERDPLVYLSRDSPDLVDAQYTKNQAWKSDARCHSADVRICSLLMGVRRRGPGSSLLSLLFGGALGAGSLGLSALAALAALVVLRHGRCLLLLRKQQLLELGKGVSHVLGSPRDGAEFLGLALAWSCTRTSKRRSTVARQPCSTLLFSALTGKPHVVSVPGHCCLLLVFLLFITL</sequence>
<dbReference type="GO" id="GO:0005788">
    <property type="term" value="C:endoplasmic reticulum lumen"/>
    <property type="evidence" value="ECO:0007669"/>
    <property type="project" value="UniProtKB-SubCell"/>
</dbReference>
<evidence type="ECO:0000256" key="8">
    <source>
        <dbReference type="SAM" id="SignalP"/>
    </source>
</evidence>
<evidence type="ECO:0000256" key="1">
    <source>
        <dbReference type="ARBA" id="ARBA00004319"/>
    </source>
</evidence>
<keyword evidence="7" id="KW-1133">Transmembrane helix</keyword>
<evidence type="ECO:0000256" key="3">
    <source>
        <dbReference type="ARBA" id="ARBA00010118"/>
    </source>
</evidence>
<keyword evidence="8" id="KW-0732">Signal</keyword>
<protein>
    <submittedName>
        <fullName evidence="10">O-glucosyltransferase rumi</fullName>
    </submittedName>
</protein>
<dbReference type="InterPro" id="IPR051091">
    <property type="entry name" value="O-Glucosyltr/Glycosyltrsf_90"/>
</dbReference>
<evidence type="ECO:0000256" key="5">
    <source>
        <dbReference type="ARBA" id="ARBA00022679"/>
    </source>
</evidence>
<evidence type="ECO:0000313" key="10">
    <source>
        <dbReference type="EMBL" id="KAG0728996.1"/>
    </source>
</evidence>
<reference evidence="10" key="1">
    <citation type="submission" date="2020-07" db="EMBL/GenBank/DDBJ databases">
        <title>The High-quality genome of the commercially important snow crab, Chionoecetes opilio.</title>
        <authorList>
            <person name="Jeong J.-H."/>
            <person name="Ryu S."/>
        </authorList>
    </citation>
    <scope>NUCLEOTIDE SEQUENCE</scope>
    <source>
        <strain evidence="10">MADBK_172401_WGS</strain>
        <tissue evidence="10">Digestive gland</tissue>
    </source>
</reference>
<dbReference type="GO" id="GO:0045747">
    <property type="term" value="P:positive regulation of Notch signaling pathway"/>
    <property type="evidence" value="ECO:0007669"/>
    <property type="project" value="TreeGrafter"/>
</dbReference>
<dbReference type="Pfam" id="PF05686">
    <property type="entry name" value="Glyco_transf_90"/>
    <property type="match status" value="2"/>
</dbReference>
<keyword evidence="11" id="KW-1185">Reference proteome</keyword>
<dbReference type="OrthoDB" id="202415at2759"/>
<dbReference type="PROSITE" id="PS51257">
    <property type="entry name" value="PROKAR_LIPOPROTEIN"/>
    <property type="match status" value="1"/>
</dbReference>
<dbReference type="GO" id="GO:0006493">
    <property type="term" value="P:protein O-linked glycosylation"/>
    <property type="evidence" value="ECO:0007669"/>
    <property type="project" value="TreeGrafter"/>
</dbReference>
<accession>A0A8J4YR50</accession>
<dbReference type="AlphaFoldDB" id="A0A8J4YR50"/>
<evidence type="ECO:0000256" key="2">
    <source>
        <dbReference type="ARBA" id="ARBA00004922"/>
    </source>
</evidence>
<keyword evidence="4" id="KW-0328">Glycosyltransferase</keyword>
<dbReference type="Proteomes" id="UP000770661">
    <property type="component" value="Unassembled WGS sequence"/>
</dbReference>
<keyword evidence="7" id="KW-0812">Transmembrane</keyword>
<evidence type="ECO:0000313" key="11">
    <source>
        <dbReference type="Proteomes" id="UP000770661"/>
    </source>
</evidence>
<dbReference type="EMBL" id="JACEEZ010001608">
    <property type="protein sequence ID" value="KAG0728996.1"/>
    <property type="molecule type" value="Genomic_DNA"/>
</dbReference>
<proteinExistence type="inferred from homology"/>
<dbReference type="PANTHER" id="PTHR12203:SF35">
    <property type="entry name" value="PROTEIN O-GLUCOSYLTRANSFERASE 1"/>
    <property type="match status" value="1"/>
</dbReference>
<organism evidence="10 11">
    <name type="scientific">Chionoecetes opilio</name>
    <name type="common">Atlantic snow crab</name>
    <name type="synonym">Cancer opilio</name>
    <dbReference type="NCBI Taxonomy" id="41210"/>
    <lineage>
        <taxon>Eukaryota</taxon>
        <taxon>Metazoa</taxon>
        <taxon>Ecdysozoa</taxon>
        <taxon>Arthropoda</taxon>
        <taxon>Crustacea</taxon>
        <taxon>Multicrustacea</taxon>
        <taxon>Malacostraca</taxon>
        <taxon>Eumalacostraca</taxon>
        <taxon>Eucarida</taxon>
        <taxon>Decapoda</taxon>
        <taxon>Pleocyemata</taxon>
        <taxon>Brachyura</taxon>
        <taxon>Eubrachyura</taxon>
        <taxon>Majoidea</taxon>
        <taxon>Majidae</taxon>
        <taxon>Chionoecetes</taxon>
    </lineage>
</organism>
<dbReference type="InterPro" id="IPR006598">
    <property type="entry name" value="CAP10"/>
</dbReference>
<keyword evidence="5" id="KW-0808">Transferase</keyword>
<feature type="transmembrane region" description="Helical" evidence="7">
    <location>
        <begin position="376"/>
        <end position="404"/>
    </location>
</feature>
<dbReference type="PANTHER" id="PTHR12203">
    <property type="entry name" value="KDEL LYS-ASP-GLU-LEU CONTAINING - RELATED"/>
    <property type="match status" value="1"/>
</dbReference>
<dbReference type="GO" id="GO:0035252">
    <property type="term" value="F:UDP-xylosyltransferase activity"/>
    <property type="evidence" value="ECO:0007669"/>
    <property type="project" value="TreeGrafter"/>
</dbReference>
<comment type="similarity">
    <text evidence="3">Belongs to the glycosyltransferase 90 family.</text>
</comment>
<comment type="function">
    <text evidence="6">Protein O-glucosyltransferase. Catalyzes the reaction that attaches glucose through an O-glycosidic linkage to a conserved serine residue found in the consensus sequence C-X-S-X-[PA]-C in epidermal growth factor-like repeats. Regulates Notch signaling by glucosylating Notch in the ER, glucosylation is required for the correct folding and cleavage of Notch.</text>
</comment>
<name>A0A8J4YR50_CHIOP</name>
<keyword evidence="7" id="KW-0472">Membrane</keyword>
<dbReference type="GO" id="GO:0035251">
    <property type="term" value="F:UDP-glucosyltransferase activity"/>
    <property type="evidence" value="ECO:0007669"/>
    <property type="project" value="TreeGrafter"/>
</dbReference>
<feature type="signal peptide" evidence="8">
    <location>
        <begin position="1"/>
        <end position="17"/>
    </location>
</feature>